<keyword evidence="1" id="KW-0175">Coiled coil</keyword>
<keyword evidence="4" id="KW-1185">Reference proteome</keyword>
<name>A0ABD5VCH4_9EURY</name>
<evidence type="ECO:0000256" key="1">
    <source>
        <dbReference type="SAM" id="Coils"/>
    </source>
</evidence>
<dbReference type="AlphaFoldDB" id="A0ABD5VCH4"/>
<feature type="region of interest" description="Disordered" evidence="2">
    <location>
        <begin position="389"/>
        <end position="411"/>
    </location>
</feature>
<proteinExistence type="predicted"/>
<evidence type="ECO:0000256" key="2">
    <source>
        <dbReference type="SAM" id="MobiDB-lite"/>
    </source>
</evidence>
<reference evidence="3 4" key="1">
    <citation type="journal article" date="2019" name="Int. J. Syst. Evol. Microbiol.">
        <title>The Global Catalogue of Microorganisms (GCM) 10K type strain sequencing project: providing services to taxonomists for standard genome sequencing and annotation.</title>
        <authorList>
            <consortium name="The Broad Institute Genomics Platform"/>
            <consortium name="The Broad Institute Genome Sequencing Center for Infectious Disease"/>
            <person name="Wu L."/>
            <person name="Ma J."/>
        </authorList>
    </citation>
    <scope>NUCLEOTIDE SEQUENCE [LARGE SCALE GENOMIC DNA]</scope>
    <source>
        <strain evidence="3 4">GX26</strain>
    </source>
</reference>
<dbReference type="EMBL" id="JBHSXN010000001">
    <property type="protein sequence ID" value="MFC6951656.1"/>
    <property type="molecule type" value="Genomic_DNA"/>
</dbReference>
<comment type="caution">
    <text evidence="3">The sequence shown here is derived from an EMBL/GenBank/DDBJ whole genome shotgun (WGS) entry which is preliminary data.</text>
</comment>
<feature type="compositionally biased region" description="Basic and acidic residues" evidence="2">
    <location>
        <begin position="189"/>
        <end position="223"/>
    </location>
</feature>
<dbReference type="Proteomes" id="UP001596395">
    <property type="component" value="Unassembled WGS sequence"/>
</dbReference>
<feature type="coiled-coil region" evidence="1">
    <location>
        <begin position="576"/>
        <end position="610"/>
    </location>
</feature>
<protein>
    <recommendedName>
        <fullName evidence="5">t-SNARE coiled-coil homology domain-containing protein</fullName>
    </recommendedName>
</protein>
<evidence type="ECO:0000313" key="4">
    <source>
        <dbReference type="Proteomes" id="UP001596395"/>
    </source>
</evidence>
<dbReference type="RefSeq" id="WP_336348676.1">
    <property type="nucleotide sequence ID" value="NZ_JAZAQL010000001.1"/>
</dbReference>
<feature type="region of interest" description="Disordered" evidence="2">
    <location>
        <begin position="181"/>
        <end position="225"/>
    </location>
</feature>
<gene>
    <name evidence="3" type="ORF">ACFQGB_02155</name>
</gene>
<evidence type="ECO:0000313" key="3">
    <source>
        <dbReference type="EMBL" id="MFC6951656.1"/>
    </source>
</evidence>
<organism evidence="3 4">
    <name type="scientific">Halorubellus litoreus</name>
    <dbReference type="NCBI Taxonomy" id="755308"/>
    <lineage>
        <taxon>Archaea</taxon>
        <taxon>Methanobacteriati</taxon>
        <taxon>Methanobacteriota</taxon>
        <taxon>Stenosarchaea group</taxon>
        <taxon>Halobacteria</taxon>
        <taxon>Halobacteriales</taxon>
        <taxon>Halorubellaceae</taxon>
        <taxon>Halorubellus</taxon>
    </lineage>
</organism>
<accession>A0ABD5VCH4</accession>
<evidence type="ECO:0008006" key="5">
    <source>
        <dbReference type="Google" id="ProtNLM"/>
    </source>
</evidence>
<dbReference type="Gene3D" id="1.10.287.1490">
    <property type="match status" value="1"/>
</dbReference>
<sequence>MNTHAATSSDSTVSITDSGLPALQLAIQSDTTDVTTVVVETQLPDAIDPDAVAVDADDCTVYANGDVRWRSTLEPGESATVTLGVPVTEPETVDELVDAPVHVVPPEHAEPPVDDREPVDPVDAVSFDAAEPTERVPEVVYERVHEHTTDAELTADATTDDALTAPHDADPAANAVVTAPAGASATVDDAERGAESTEHARDDSETRDEHVDSEPSDEGREWTGDAFENALRVHDDRSRADEAAYRFSVAFTEDASTDCAIEVLEGLLNGTTVYSASPTLPDLESGANPDRLAVTISTALDEDDIVGALGELRGVTVETFEAVDVDGVPAETIDSNADEQFQLLDEALDPEEYDEFAAEVDALEEGTVDFGSEPVSFDELVENPDDAWEFADDDDRETSAGTGGSTTDDDDRVAEQLLDELESGGVTERERVELRRRLGVDPRTSTEARIDHLQTRVEELAAYTDALEAFLDENGTARDVLEDLQADVGSLHERTAAAADERGALRADVDEVEARTTDVEATTDDIEATADDIEEAVDAIDARVETIESEQAAERERVDGLASAVRSNSDDIDHLAADVREDVDELADAVDDLTATVESIDERLAELGETVEQNARVREKLETLTS</sequence>